<dbReference type="InterPro" id="IPR003593">
    <property type="entry name" value="AAA+_ATPase"/>
</dbReference>
<sequence length="260" mass="29660">MTAMTSYQALDANLRKLNLLCFAEHLPVLLDEQDKAPKSLTDALYALTQAELAYREQKQSVTRIRLARFPYEKQLDDFDFSYQPTLERAVIEDLASLRFLNDKENILFVGTSGVGKTHLATSIGMEACKQGFSTLFIRCGDLVERLRIAHDQQRGEAALRRYARYQVLIIDEIGYLPIDSIGAKMFFQLIERRYERKSTIITTNIALSKWGDTFADKTLANAILDRLVHHSRVIRINGRSYRMKGHITEPKADKAPNDTG</sequence>
<dbReference type="EMBL" id="AZFW01000033">
    <property type="protein sequence ID" value="KRM28278.1"/>
    <property type="molecule type" value="Genomic_DNA"/>
</dbReference>
<evidence type="ECO:0000256" key="2">
    <source>
        <dbReference type="ARBA" id="ARBA00022741"/>
    </source>
</evidence>
<gene>
    <name evidence="5" type="ORF">FC91_GL002055</name>
</gene>
<dbReference type="PIRSF" id="PIRSF003073">
    <property type="entry name" value="DNAC_TnpB_IstB"/>
    <property type="match status" value="1"/>
</dbReference>
<dbReference type="PANTHER" id="PTHR30050:SF4">
    <property type="entry name" value="ATP-BINDING PROTEIN RV3427C IN INSERTION SEQUENCE-RELATED"/>
    <property type="match status" value="1"/>
</dbReference>
<dbReference type="InterPro" id="IPR047661">
    <property type="entry name" value="IstB"/>
</dbReference>
<name>A0A0R1XM27_9LACO</name>
<feature type="domain" description="AAA+ ATPase" evidence="4">
    <location>
        <begin position="102"/>
        <end position="235"/>
    </location>
</feature>
<proteinExistence type="inferred from homology"/>
<dbReference type="Proteomes" id="UP000050949">
    <property type="component" value="Unassembled WGS sequence"/>
</dbReference>
<protein>
    <submittedName>
        <fullName evidence="5">ATP-binding protein</fullName>
    </submittedName>
</protein>
<evidence type="ECO:0000259" key="4">
    <source>
        <dbReference type="SMART" id="SM00382"/>
    </source>
</evidence>
<reference evidence="5 6" key="1">
    <citation type="journal article" date="2015" name="Genome Announc.">
        <title>Expanding the biotechnology potential of lactobacilli through comparative genomics of 213 strains and associated genera.</title>
        <authorList>
            <person name="Sun Z."/>
            <person name="Harris H.M."/>
            <person name="McCann A."/>
            <person name="Guo C."/>
            <person name="Argimon S."/>
            <person name="Zhang W."/>
            <person name="Yang X."/>
            <person name="Jeffery I.B."/>
            <person name="Cooney J.C."/>
            <person name="Kagawa T.F."/>
            <person name="Liu W."/>
            <person name="Song Y."/>
            <person name="Salvetti E."/>
            <person name="Wrobel A."/>
            <person name="Rasinkangas P."/>
            <person name="Parkhill J."/>
            <person name="Rea M.C."/>
            <person name="O'Sullivan O."/>
            <person name="Ritari J."/>
            <person name="Douillard F.P."/>
            <person name="Paul Ross R."/>
            <person name="Yang R."/>
            <person name="Briner A.E."/>
            <person name="Felis G.E."/>
            <person name="de Vos W.M."/>
            <person name="Barrangou R."/>
            <person name="Klaenhammer T.R."/>
            <person name="Caufield P.W."/>
            <person name="Cui Y."/>
            <person name="Zhang H."/>
            <person name="O'Toole P.W."/>
        </authorList>
    </citation>
    <scope>NUCLEOTIDE SEQUENCE [LARGE SCALE GENOMIC DNA]</scope>
    <source>
        <strain evidence="5 6">DSM 16991</strain>
    </source>
</reference>
<keyword evidence="2" id="KW-0547">Nucleotide-binding</keyword>
<dbReference type="PANTHER" id="PTHR30050">
    <property type="entry name" value="CHROMOSOMAL REPLICATION INITIATOR PROTEIN DNAA"/>
    <property type="match status" value="1"/>
</dbReference>
<dbReference type="GO" id="GO:0005524">
    <property type="term" value="F:ATP binding"/>
    <property type="evidence" value="ECO:0007669"/>
    <property type="project" value="UniProtKB-KW"/>
</dbReference>
<dbReference type="eggNOG" id="COG1484">
    <property type="taxonomic scope" value="Bacteria"/>
</dbReference>
<dbReference type="AlphaFoldDB" id="A0A0R1XM27"/>
<dbReference type="Pfam" id="PF01695">
    <property type="entry name" value="IstB_IS21"/>
    <property type="match status" value="1"/>
</dbReference>
<evidence type="ECO:0000256" key="1">
    <source>
        <dbReference type="ARBA" id="ARBA00008059"/>
    </source>
</evidence>
<dbReference type="InterPro" id="IPR028350">
    <property type="entry name" value="DNAC/IstB-like"/>
</dbReference>
<dbReference type="SMART" id="SM00382">
    <property type="entry name" value="AAA"/>
    <property type="match status" value="1"/>
</dbReference>
<dbReference type="PATRIC" id="fig|1122147.4.peg.2124"/>
<comment type="similarity">
    <text evidence="1">Belongs to the IS21/IS1162 putative ATP-binding protein family.</text>
</comment>
<dbReference type="SUPFAM" id="SSF52540">
    <property type="entry name" value="P-loop containing nucleoside triphosphate hydrolases"/>
    <property type="match status" value="1"/>
</dbReference>
<dbReference type="InterPro" id="IPR002611">
    <property type="entry name" value="IstB_ATP-bd"/>
</dbReference>
<dbReference type="GO" id="GO:0006260">
    <property type="term" value="P:DNA replication"/>
    <property type="evidence" value="ECO:0007669"/>
    <property type="project" value="TreeGrafter"/>
</dbReference>
<comment type="caution">
    <text evidence="5">The sequence shown here is derived from an EMBL/GenBank/DDBJ whole genome shotgun (WGS) entry which is preliminary data.</text>
</comment>
<keyword evidence="3 5" id="KW-0067">ATP-binding</keyword>
<dbReference type="NCBIfam" id="NF038214">
    <property type="entry name" value="IS21_help_AAA"/>
    <property type="match status" value="1"/>
</dbReference>
<accession>A0A0R1XM27</accession>
<dbReference type="CDD" id="cd00009">
    <property type="entry name" value="AAA"/>
    <property type="match status" value="1"/>
</dbReference>
<dbReference type="Gene3D" id="3.40.50.300">
    <property type="entry name" value="P-loop containing nucleotide triphosphate hydrolases"/>
    <property type="match status" value="1"/>
</dbReference>
<evidence type="ECO:0000256" key="3">
    <source>
        <dbReference type="ARBA" id="ARBA00022840"/>
    </source>
</evidence>
<evidence type="ECO:0000313" key="6">
    <source>
        <dbReference type="Proteomes" id="UP000050949"/>
    </source>
</evidence>
<evidence type="ECO:0000313" key="5">
    <source>
        <dbReference type="EMBL" id="KRM28278.1"/>
    </source>
</evidence>
<dbReference type="InterPro" id="IPR027417">
    <property type="entry name" value="P-loop_NTPase"/>
</dbReference>
<organism evidence="5 6">
    <name type="scientific">Schleiferilactobacillus harbinensis DSM 16991</name>
    <dbReference type="NCBI Taxonomy" id="1122147"/>
    <lineage>
        <taxon>Bacteria</taxon>
        <taxon>Bacillati</taxon>
        <taxon>Bacillota</taxon>
        <taxon>Bacilli</taxon>
        <taxon>Lactobacillales</taxon>
        <taxon>Lactobacillaceae</taxon>
        <taxon>Schleiferilactobacillus</taxon>
    </lineage>
</organism>